<dbReference type="InterPro" id="IPR000064">
    <property type="entry name" value="NLP_P60_dom"/>
</dbReference>
<dbReference type="PANTHER" id="PTHR47053">
    <property type="entry name" value="MUREIN DD-ENDOPEPTIDASE MEPH-RELATED"/>
    <property type="match status" value="1"/>
</dbReference>
<evidence type="ECO:0000256" key="3">
    <source>
        <dbReference type="ARBA" id="ARBA00022801"/>
    </source>
</evidence>
<feature type="domain" description="NlpC/P60" evidence="5">
    <location>
        <begin position="69"/>
        <end position="193"/>
    </location>
</feature>
<dbReference type="GO" id="GO:0008234">
    <property type="term" value="F:cysteine-type peptidase activity"/>
    <property type="evidence" value="ECO:0007669"/>
    <property type="project" value="UniProtKB-KW"/>
</dbReference>
<comment type="similarity">
    <text evidence="1">Belongs to the peptidase C40 family.</text>
</comment>
<keyword evidence="4" id="KW-0788">Thiol protease</keyword>
<dbReference type="AlphaFoldDB" id="A0A840GEK5"/>
<evidence type="ECO:0000259" key="5">
    <source>
        <dbReference type="PROSITE" id="PS51935"/>
    </source>
</evidence>
<protein>
    <submittedName>
        <fullName evidence="6">Cell wall-associated NlpC family hydrolase</fullName>
    </submittedName>
</protein>
<organism evidence="6 7">
    <name type="scientific">Rhodocyclus tenuis</name>
    <name type="common">Rhodospirillum tenue</name>
    <dbReference type="NCBI Taxonomy" id="1066"/>
    <lineage>
        <taxon>Bacteria</taxon>
        <taxon>Pseudomonadati</taxon>
        <taxon>Pseudomonadota</taxon>
        <taxon>Betaproteobacteria</taxon>
        <taxon>Rhodocyclales</taxon>
        <taxon>Rhodocyclaceae</taxon>
        <taxon>Rhodocyclus</taxon>
    </lineage>
</organism>
<evidence type="ECO:0000313" key="7">
    <source>
        <dbReference type="Proteomes" id="UP000587070"/>
    </source>
</evidence>
<sequence length="194" mass="21227">MTSLVSSWVRLPVACSPSVYTPHMFTQYFTRFSATQKLATTACCALFLLAACSTPPIAETPLAQRPLASHAGQEVAMFALGLIDTGYRFGGKNPEAGLDCSGMVSYVFAQATGLRLAGSAADIARRGRPVAREQLQPGDLVFFNTRNAPFSHVGVYIGDQRFVHAPSSNGRVRIDRLSSRYYAERFETARNYFE</sequence>
<name>A0A840GEK5_RHOTE</name>
<dbReference type="PANTHER" id="PTHR47053:SF1">
    <property type="entry name" value="MUREIN DD-ENDOPEPTIDASE MEPH-RELATED"/>
    <property type="match status" value="1"/>
</dbReference>
<dbReference type="SUPFAM" id="SSF54001">
    <property type="entry name" value="Cysteine proteinases"/>
    <property type="match status" value="1"/>
</dbReference>
<evidence type="ECO:0000256" key="1">
    <source>
        <dbReference type="ARBA" id="ARBA00007074"/>
    </source>
</evidence>
<dbReference type="PROSITE" id="PS51935">
    <property type="entry name" value="NLPC_P60"/>
    <property type="match status" value="1"/>
</dbReference>
<accession>A0A840GEK5</accession>
<keyword evidence="2" id="KW-0645">Protease</keyword>
<evidence type="ECO:0000256" key="2">
    <source>
        <dbReference type="ARBA" id="ARBA00022670"/>
    </source>
</evidence>
<proteinExistence type="inferred from homology"/>
<keyword evidence="7" id="KW-1185">Reference proteome</keyword>
<dbReference type="Pfam" id="PF00877">
    <property type="entry name" value="NLPC_P60"/>
    <property type="match status" value="1"/>
</dbReference>
<evidence type="ECO:0000256" key="4">
    <source>
        <dbReference type="ARBA" id="ARBA00022807"/>
    </source>
</evidence>
<dbReference type="GO" id="GO:0006508">
    <property type="term" value="P:proteolysis"/>
    <property type="evidence" value="ECO:0007669"/>
    <property type="project" value="UniProtKB-KW"/>
</dbReference>
<keyword evidence="3 6" id="KW-0378">Hydrolase</keyword>
<dbReference type="InterPro" id="IPR038765">
    <property type="entry name" value="Papain-like_cys_pep_sf"/>
</dbReference>
<gene>
    <name evidence="6" type="ORF">GGD90_001006</name>
</gene>
<reference evidence="6 7" key="1">
    <citation type="submission" date="2020-08" db="EMBL/GenBank/DDBJ databases">
        <title>Genome sequencing of Purple Non-Sulfur Bacteria from various extreme environments.</title>
        <authorList>
            <person name="Mayer M."/>
        </authorList>
    </citation>
    <scope>NUCLEOTIDE SEQUENCE [LARGE SCALE GENOMIC DNA]</scope>
    <source>
        <strain evidence="6 7">2761</strain>
    </source>
</reference>
<dbReference type="EMBL" id="JACIGE010000002">
    <property type="protein sequence ID" value="MBB4246649.1"/>
    <property type="molecule type" value="Genomic_DNA"/>
</dbReference>
<dbReference type="Proteomes" id="UP000587070">
    <property type="component" value="Unassembled WGS sequence"/>
</dbReference>
<dbReference type="Gene3D" id="3.90.1720.10">
    <property type="entry name" value="endopeptidase domain like (from Nostoc punctiforme)"/>
    <property type="match status" value="1"/>
</dbReference>
<dbReference type="InterPro" id="IPR051202">
    <property type="entry name" value="Peptidase_C40"/>
</dbReference>
<evidence type="ECO:0000313" key="6">
    <source>
        <dbReference type="EMBL" id="MBB4246649.1"/>
    </source>
</evidence>
<comment type="caution">
    <text evidence="6">The sequence shown here is derived from an EMBL/GenBank/DDBJ whole genome shotgun (WGS) entry which is preliminary data.</text>
</comment>
<dbReference type="RefSeq" id="WP_228273588.1">
    <property type="nucleotide sequence ID" value="NZ_JACIGE010000002.1"/>
</dbReference>